<dbReference type="InterPro" id="IPR051419">
    <property type="entry name" value="Lys/N-term_MeTrsfase_sf"/>
</dbReference>
<feature type="domain" description="Methyltransferase" evidence="4">
    <location>
        <begin position="154"/>
        <end position="250"/>
    </location>
</feature>
<keyword evidence="3" id="KW-0808">Transferase</keyword>
<evidence type="ECO:0000313" key="6">
    <source>
        <dbReference type="Proteomes" id="UP000243579"/>
    </source>
</evidence>
<evidence type="ECO:0000256" key="2">
    <source>
        <dbReference type="ARBA" id="ARBA00022603"/>
    </source>
</evidence>
<dbReference type="GO" id="GO:0032259">
    <property type="term" value="P:methylation"/>
    <property type="evidence" value="ECO:0007669"/>
    <property type="project" value="UniProtKB-KW"/>
</dbReference>
<proteinExistence type="inferred from homology"/>
<gene>
    <name evidence="5" type="ORF">ACHHYP_20510</name>
</gene>
<evidence type="ECO:0000256" key="3">
    <source>
        <dbReference type="ARBA" id="ARBA00022679"/>
    </source>
</evidence>
<keyword evidence="2" id="KW-0489">Methyltransferase</keyword>
<dbReference type="PANTHER" id="PTHR12176">
    <property type="entry name" value="SAM-DEPENDENT METHYLTRANSFERASE SUPERFAMILY PROTEIN"/>
    <property type="match status" value="1"/>
</dbReference>
<dbReference type="Proteomes" id="UP000243579">
    <property type="component" value="Unassembled WGS sequence"/>
</dbReference>
<evidence type="ECO:0000313" key="5">
    <source>
        <dbReference type="EMBL" id="OQR86129.1"/>
    </source>
</evidence>
<sequence length="403" mass="44140">MSDSDGPSLLSSALSVSSSYLGEPESPSHLHSVFPLEPPSRVPWAVPRVIHGDQIVDARCYEHEPCRGIDMKQNVETPTSDDGGDELRPVAALIPIHRRSLLPQTTPTRQLQKLHPYIEPVTTAFLRQSRYEWYLPYDQVHQIVQVYVRRGHSVVDLGAGQSRLAVDMVLRGYKNVMAVDVDLDCIRAQTTGIDPALLPFLRVLRMDATALGFASRTIDAVIAKAFFELLPEATQCAVLDQLAACLKPGGILIAISLDDPGWWTTPAVSGKLADNFACVDATPVGPIVGVPWDRHQAFRAMVWRTHESPAEAAARAAADAAEDFAAGLEWRLRRFEQVVAVEEVTADDVMCTELPVMMGEDLSGLLMRQNANCVNNQRDIADAARAEPAADEDECGFALLRAN</sequence>
<comment type="caution">
    <text evidence="5">The sequence shown here is derived from an EMBL/GenBank/DDBJ whole genome shotgun (WGS) entry which is preliminary data.</text>
</comment>
<dbReference type="InterPro" id="IPR041698">
    <property type="entry name" value="Methyltransf_25"/>
</dbReference>
<keyword evidence="6" id="KW-1185">Reference proteome</keyword>
<protein>
    <recommendedName>
        <fullName evidence="4">Methyltransferase domain-containing protein</fullName>
    </recommendedName>
</protein>
<dbReference type="Gene3D" id="3.40.50.150">
    <property type="entry name" value="Vaccinia Virus protein VP39"/>
    <property type="match status" value="1"/>
</dbReference>
<accession>A0A1V9YK76</accession>
<comment type="similarity">
    <text evidence="1">Belongs to the methyltransferase superfamily.</text>
</comment>
<dbReference type="AlphaFoldDB" id="A0A1V9YK76"/>
<dbReference type="OrthoDB" id="44301at2759"/>
<organism evidence="5 6">
    <name type="scientific">Achlya hypogyna</name>
    <name type="common">Oomycete</name>
    <name type="synonym">Protoachlya hypogyna</name>
    <dbReference type="NCBI Taxonomy" id="1202772"/>
    <lineage>
        <taxon>Eukaryota</taxon>
        <taxon>Sar</taxon>
        <taxon>Stramenopiles</taxon>
        <taxon>Oomycota</taxon>
        <taxon>Saprolegniomycetes</taxon>
        <taxon>Saprolegniales</taxon>
        <taxon>Achlyaceae</taxon>
        <taxon>Achlya</taxon>
    </lineage>
</organism>
<evidence type="ECO:0000259" key="4">
    <source>
        <dbReference type="Pfam" id="PF13649"/>
    </source>
</evidence>
<dbReference type="EMBL" id="JNBR01001528">
    <property type="protein sequence ID" value="OQR86129.1"/>
    <property type="molecule type" value="Genomic_DNA"/>
</dbReference>
<dbReference type="Pfam" id="PF13649">
    <property type="entry name" value="Methyltransf_25"/>
    <property type="match status" value="1"/>
</dbReference>
<dbReference type="InterPro" id="IPR029063">
    <property type="entry name" value="SAM-dependent_MTases_sf"/>
</dbReference>
<name>A0A1V9YK76_ACHHY</name>
<evidence type="ECO:0000256" key="1">
    <source>
        <dbReference type="ARBA" id="ARBA00008361"/>
    </source>
</evidence>
<reference evidence="5 6" key="1">
    <citation type="journal article" date="2014" name="Genome Biol. Evol.">
        <title>The secreted proteins of Achlya hypogyna and Thraustotheca clavata identify the ancestral oomycete secretome and reveal gene acquisitions by horizontal gene transfer.</title>
        <authorList>
            <person name="Misner I."/>
            <person name="Blouin N."/>
            <person name="Leonard G."/>
            <person name="Richards T.A."/>
            <person name="Lane C.E."/>
        </authorList>
    </citation>
    <scope>NUCLEOTIDE SEQUENCE [LARGE SCALE GENOMIC DNA]</scope>
    <source>
        <strain evidence="5 6">ATCC 48635</strain>
    </source>
</reference>
<dbReference type="SUPFAM" id="SSF53335">
    <property type="entry name" value="S-adenosyl-L-methionine-dependent methyltransferases"/>
    <property type="match status" value="1"/>
</dbReference>
<dbReference type="CDD" id="cd02440">
    <property type="entry name" value="AdoMet_MTases"/>
    <property type="match status" value="1"/>
</dbReference>
<dbReference type="GO" id="GO:0008168">
    <property type="term" value="F:methyltransferase activity"/>
    <property type="evidence" value="ECO:0007669"/>
    <property type="project" value="UniProtKB-KW"/>
</dbReference>